<reference evidence="1 2" key="1">
    <citation type="submission" date="2020-08" db="EMBL/GenBank/DDBJ databases">
        <title>Genomic Encyclopedia of Type Strains, Phase IV (KMG-IV): sequencing the most valuable type-strain genomes for metagenomic binning, comparative biology and taxonomic classification.</title>
        <authorList>
            <person name="Goeker M."/>
        </authorList>
    </citation>
    <scope>NUCLEOTIDE SEQUENCE [LARGE SCALE GENOMIC DNA]</scope>
    <source>
        <strain evidence="1 2">DSM 13481</strain>
    </source>
</reference>
<dbReference type="EMBL" id="JACHEX010000006">
    <property type="protein sequence ID" value="MBB6063372.1"/>
    <property type="molecule type" value="Genomic_DNA"/>
</dbReference>
<evidence type="ECO:0000313" key="1">
    <source>
        <dbReference type="EMBL" id="MBB6063372.1"/>
    </source>
</evidence>
<evidence type="ECO:0000313" key="2">
    <source>
        <dbReference type="Proteomes" id="UP000555828"/>
    </source>
</evidence>
<dbReference type="AlphaFoldDB" id="A0A841GIB0"/>
<proteinExistence type="predicted"/>
<sequence length="34" mass="3939">MRRILLAVFLILLLLPGIIFADKTNADNETHRLF</sequence>
<accession>A0A841GIB0</accession>
<organism evidence="1 2">
    <name type="scientific">Thermosipho japonicus</name>
    <dbReference type="NCBI Taxonomy" id="90323"/>
    <lineage>
        <taxon>Bacteria</taxon>
        <taxon>Thermotogati</taxon>
        <taxon>Thermotogota</taxon>
        <taxon>Thermotogae</taxon>
        <taxon>Thermotogales</taxon>
        <taxon>Fervidobacteriaceae</taxon>
        <taxon>Thermosipho</taxon>
    </lineage>
</organism>
<protein>
    <submittedName>
        <fullName evidence="1">Uncharacterized protein</fullName>
    </submittedName>
</protein>
<dbReference type="Proteomes" id="UP000555828">
    <property type="component" value="Unassembled WGS sequence"/>
</dbReference>
<comment type="caution">
    <text evidence="1">The sequence shown here is derived from an EMBL/GenBank/DDBJ whole genome shotgun (WGS) entry which is preliminary data.</text>
</comment>
<keyword evidence="2" id="KW-1185">Reference proteome</keyword>
<gene>
    <name evidence="1" type="ORF">HNP65_001842</name>
</gene>
<name>A0A841GIB0_9BACT</name>